<reference evidence="2" key="2">
    <citation type="submission" date="2015-01" db="EMBL/GenBank/DDBJ databases">
        <title>Evolutionary Origins and Diversification of the Mycorrhizal Mutualists.</title>
        <authorList>
            <consortium name="DOE Joint Genome Institute"/>
            <consortium name="Mycorrhizal Genomics Consortium"/>
            <person name="Kohler A."/>
            <person name="Kuo A."/>
            <person name="Nagy L.G."/>
            <person name="Floudas D."/>
            <person name="Copeland A."/>
            <person name="Barry K.W."/>
            <person name="Cichocki N."/>
            <person name="Veneault-Fourrey C."/>
            <person name="LaButti K."/>
            <person name="Lindquist E.A."/>
            <person name="Lipzen A."/>
            <person name="Lundell T."/>
            <person name="Morin E."/>
            <person name="Murat C."/>
            <person name="Riley R."/>
            <person name="Ohm R."/>
            <person name="Sun H."/>
            <person name="Tunlid A."/>
            <person name="Henrissat B."/>
            <person name="Grigoriev I.V."/>
            <person name="Hibbett D.S."/>
            <person name="Martin F."/>
        </authorList>
    </citation>
    <scope>NUCLEOTIDE SEQUENCE [LARGE SCALE GENOMIC DNA]</scope>
    <source>
        <strain evidence="2">UH-Slu-Lm8-n1</strain>
    </source>
</reference>
<keyword evidence="2" id="KW-1185">Reference proteome</keyword>
<evidence type="ECO:0000313" key="2">
    <source>
        <dbReference type="Proteomes" id="UP000054485"/>
    </source>
</evidence>
<protein>
    <submittedName>
        <fullName evidence="1">Uncharacterized protein</fullName>
    </submittedName>
</protein>
<organism evidence="1 2">
    <name type="scientific">Suillus luteus UH-Slu-Lm8-n1</name>
    <dbReference type="NCBI Taxonomy" id="930992"/>
    <lineage>
        <taxon>Eukaryota</taxon>
        <taxon>Fungi</taxon>
        <taxon>Dikarya</taxon>
        <taxon>Basidiomycota</taxon>
        <taxon>Agaricomycotina</taxon>
        <taxon>Agaricomycetes</taxon>
        <taxon>Agaricomycetidae</taxon>
        <taxon>Boletales</taxon>
        <taxon>Suillineae</taxon>
        <taxon>Suillaceae</taxon>
        <taxon>Suillus</taxon>
    </lineage>
</organism>
<evidence type="ECO:0000313" key="1">
    <source>
        <dbReference type="EMBL" id="KIK45103.1"/>
    </source>
</evidence>
<gene>
    <name evidence="1" type="ORF">CY34DRAFT_801954</name>
</gene>
<dbReference type="InParanoid" id="A0A0D0BPN1"/>
<name>A0A0D0BPN1_9AGAM</name>
<dbReference type="AlphaFoldDB" id="A0A0D0BPN1"/>
<dbReference type="EMBL" id="KN835178">
    <property type="protein sequence ID" value="KIK45103.1"/>
    <property type="molecule type" value="Genomic_DNA"/>
</dbReference>
<sequence length="80" mass="8852">MWLLNGIPYDYLLSASWLLSVPVPSGSGQVQNASEPRQKSKLSPKMRYAIIIRSGKLTLGSGCCRDTSLTVRTLEQLKQN</sequence>
<dbReference type="HOGENOM" id="CLU_2591389_0_0_1"/>
<accession>A0A0D0BPN1</accession>
<reference evidence="1 2" key="1">
    <citation type="submission" date="2014-04" db="EMBL/GenBank/DDBJ databases">
        <authorList>
            <consortium name="DOE Joint Genome Institute"/>
            <person name="Kuo A."/>
            <person name="Ruytinx J."/>
            <person name="Rineau F."/>
            <person name="Colpaert J."/>
            <person name="Kohler A."/>
            <person name="Nagy L.G."/>
            <person name="Floudas D."/>
            <person name="Copeland A."/>
            <person name="Barry K.W."/>
            <person name="Cichocki N."/>
            <person name="Veneault-Fourrey C."/>
            <person name="LaButti K."/>
            <person name="Lindquist E.A."/>
            <person name="Lipzen A."/>
            <person name="Lundell T."/>
            <person name="Morin E."/>
            <person name="Murat C."/>
            <person name="Sun H."/>
            <person name="Tunlid A."/>
            <person name="Henrissat B."/>
            <person name="Grigoriev I.V."/>
            <person name="Hibbett D.S."/>
            <person name="Martin F."/>
            <person name="Nordberg H.P."/>
            <person name="Cantor M.N."/>
            <person name="Hua S.X."/>
        </authorList>
    </citation>
    <scope>NUCLEOTIDE SEQUENCE [LARGE SCALE GENOMIC DNA]</scope>
    <source>
        <strain evidence="1 2">UH-Slu-Lm8-n1</strain>
    </source>
</reference>
<dbReference type="Proteomes" id="UP000054485">
    <property type="component" value="Unassembled WGS sequence"/>
</dbReference>
<proteinExistence type="predicted"/>